<evidence type="ECO:0000313" key="1">
    <source>
        <dbReference type="EMBL" id="AIQ90306.1"/>
    </source>
</evidence>
<reference evidence="1 2" key="1">
    <citation type="journal article" date="2014" name="PLoS ONE">
        <title>Genome Information of Methylobacterium oryzae, a Plant-Probiotic Methylotroph in the Phyllosphere.</title>
        <authorList>
            <person name="Kwak M.J."/>
            <person name="Jeong H."/>
            <person name="Madhaiyan M."/>
            <person name="Lee Y."/>
            <person name="Sa T.M."/>
            <person name="Oh T.K."/>
            <person name="Kim J.F."/>
        </authorList>
    </citation>
    <scope>NUCLEOTIDE SEQUENCE [LARGE SCALE GENOMIC DNA]</scope>
    <source>
        <strain evidence="1 2">CBMB20</strain>
    </source>
</reference>
<sequence length="47" mass="5232">MSQPVFARYLNTSESTVEKWETGAKKPSGMALKLLTIVQKHGLQILT</sequence>
<dbReference type="STRING" id="693986.MOC_2551"/>
<organism evidence="1 2">
    <name type="scientific">Methylobacterium oryzae CBMB20</name>
    <dbReference type="NCBI Taxonomy" id="693986"/>
    <lineage>
        <taxon>Bacteria</taxon>
        <taxon>Pseudomonadati</taxon>
        <taxon>Pseudomonadota</taxon>
        <taxon>Alphaproteobacteria</taxon>
        <taxon>Hyphomicrobiales</taxon>
        <taxon>Methylobacteriaceae</taxon>
        <taxon>Methylobacterium</taxon>
    </lineage>
</organism>
<protein>
    <submittedName>
        <fullName evidence="1">XRE family transcriptional regulator</fullName>
    </submittedName>
</protein>
<dbReference type="GO" id="GO:0003677">
    <property type="term" value="F:DNA binding"/>
    <property type="evidence" value="ECO:0007669"/>
    <property type="project" value="InterPro"/>
</dbReference>
<dbReference type="Gene3D" id="1.10.260.40">
    <property type="entry name" value="lambda repressor-like DNA-binding domains"/>
    <property type="match status" value="1"/>
</dbReference>
<evidence type="ECO:0000313" key="2">
    <source>
        <dbReference type="Proteomes" id="UP000029492"/>
    </source>
</evidence>
<dbReference type="eggNOG" id="COG2944">
    <property type="taxonomic scope" value="Bacteria"/>
</dbReference>
<accession>A0A089NQV3</accession>
<dbReference type="InterPro" id="IPR010982">
    <property type="entry name" value="Lambda_DNA-bd_dom_sf"/>
</dbReference>
<dbReference type="AlphaFoldDB" id="A0A089NQV3"/>
<dbReference type="SUPFAM" id="SSF47413">
    <property type="entry name" value="lambda repressor-like DNA-binding domains"/>
    <property type="match status" value="1"/>
</dbReference>
<keyword evidence="2" id="KW-1185">Reference proteome</keyword>
<proteinExistence type="predicted"/>
<dbReference type="HOGENOM" id="CLU_3170145_0_0_5"/>
<gene>
    <name evidence="1" type="ORF">MOC_2551</name>
</gene>
<name>A0A089NQV3_9HYPH</name>
<dbReference type="EMBL" id="CP003811">
    <property type="protein sequence ID" value="AIQ90306.1"/>
    <property type="molecule type" value="Genomic_DNA"/>
</dbReference>
<dbReference type="KEGG" id="mor:MOC_2551"/>
<dbReference type="Proteomes" id="UP000029492">
    <property type="component" value="Chromosome"/>
</dbReference>